<dbReference type="PANTHER" id="PTHR31334">
    <property type="entry name" value="SMITH-MAGENIS SYNDROME REGION GENE 8 PROTEIN"/>
    <property type="match status" value="1"/>
</dbReference>
<evidence type="ECO:0000256" key="6">
    <source>
        <dbReference type="SAM" id="MobiDB-lite"/>
    </source>
</evidence>
<dbReference type="Pfam" id="PF11704">
    <property type="entry name" value="Folliculin"/>
    <property type="match status" value="1"/>
</dbReference>
<reference evidence="8" key="3">
    <citation type="submission" date="2025-09" db="UniProtKB">
        <authorList>
            <consortium name="Ensembl"/>
        </authorList>
    </citation>
    <scope>IDENTIFICATION</scope>
</reference>
<dbReference type="PANTHER" id="PTHR31334:SF1">
    <property type="entry name" value="GUANINE NUCLEOTIDE EXCHANGE PROTEIN SMCR8"/>
    <property type="match status" value="1"/>
</dbReference>
<dbReference type="GO" id="GO:0006914">
    <property type="term" value="P:autophagy"/>
    <property type="evidence" value="ECO:0007669"/>
    <property type="project" value="UniProtKB-KW"/>
</dbReference>
<proteinExistence type="inferred from homology"/>
<dbReference type="InterPro" id="IPR037521">
    <property type="entry name" value="FLCN/SMCR8_DENN"/>
</dbReference>
<reference evidence="8" key="2">
    <citation type="submission" date="2025-08" db="UniProtKB">
        <authorList>
            <consortium name="Ensembl"/>
        </authorList>
    </citation>
    <scope>IDENTIFICATION</scope>
</reference>
<reference evidence="9" key="1">
    <citation type="journal article" date="2004" name="Nature">
        <title>Genome duplication in the teleost fish Tetraodon nigroviridis reveals the early vertebrate proto-karyotype.</title>
        <authorList>
            <person name="Jaillon O."/>
            <person name="Aury J.-M."/>
            <person name="Brunet F."/>
            <person name="Petit J.-L."/>
            <person name="Stange-Thomann N."/>
            <person name="Mauceli E."/>
            <person name="Bouneau L."/>
            <person name="Fischer C."/>
            <person name="Ozouf-Costaz C."/>
            <person name="Bernot A."/>
            <person name="Nicaud S."/>
            <person name="Jaffe D."/>
            <person name="Fisher S."/>
            <person name="Lutfalla G."/>
            <person name="Dossat C."/>
            <person name="Segurens B."/>
            <person name="Dasilva C."/>
            <person name="Salanoubat M."/>
            <person name="Levy M."/>
            <person name="Boudet N."/>
            <person name="Castellano S."/>
            <person name="Anthouard V."/>
            <person name="Jubin C."/>
            <person name="Castelli V."/>
            <person name="Katinka M."/>
            <person name="Vacherie B."/>
            <person name="Biemont C."/>
            <person name="Skalli Z."/>
            <person name="Cattolico L."/>
            <person name="Poulain J."/>
            <person name="De Berardinis V."/>
            <person name="Cruaud C."/>
            <person name="Duprat S."/>
            <person name="Brottier P."/>
            <person name="Coutanceau J.-P."/>
            <person name="Gouzy J."/>
            <person name="Parra G."/>
            <person name="Lardier G."/>
            <person name="Chapple C."/>
            <person name="McKernan K.J."/>
            <person name="McEwan P."/>
            <person name="Bosak S."/>
            <person name="Kellis M."/>
            <person name="Volff J.-N."/>
            <person name="Guigo R."/>
            <person name="Zody M.C."/>
            <person name="Mesirov J."/>
            <person name="Lindblad-Toh K."/>
            <person name="Birren B."/>
            <person name="Nusbaum C."/>
            <person name="Kahn D."/>
            <person name="Robinson-Rechavi M."/>
            <person name="Laudet V."/>
            <person name="Schachter V."/>
            <person name="Quetier F."/>
            <person name="Saurin W."/>
            <person name="Scarpelli C."/>
            <person name="Wincker P."/>
            <person name="Lander E.S."/>
            <person name="Weissenbach J."/>
            <person name="Roest Crollius H."/>
        </authorList>
    </citation>
    <scope>NUCLEOTIDE SEQUENCE [LARGE SCALE GENOMIC DNA]</scope>
</reference>
<keyword evidence="9" id="KW-1185">Reference proteome</keyword>
<feature type="region of interest" description="Disordered" evidence="6">
    <location>
        <begin position="580"/>
        <end position="630"/>
    </location>
</feature>
<feature type="compositionally biased region" description="Polar residues" evidence="6">
    <location>
        <begin position="606"/>
        <end position="624"/>
    </location>
</feature>
<evidence type="ECO:0000256" key="5">
    <source>
        <dbReference type="ARBA" id="ARBA00038137"/>
    </source>
</evidence>
<evidence type="ECO:0000256" key="2">
    <source>
        <dbReference type="ARBA" id="ARBA00022490"/>
    </source>
</evidence>
<organism evidence="8 9">
    <name type="scientific">Tetraodon nigroviridis</name>
    <name type="common">Spotted green pufferfish</name>
    <name type="synonym">Chelonodon nigroviridis</name>
    <dbReference type="NCBI Taxonomy" id="99883"/>
    <lineage>
        <taxon>Eukaryota</taxon>
        <taxon>Metazoa</taxon>
        <taxon>Chordata</taxon>
        <taxon>Craniata</taxon>
        <taxon>Vertebrata</taxon>
        <taxon>Euteleostomi</taxon>
        <taxon>Actinopterygii</taxon>
        <taxon>Neopterygii</taxon>
        <taxon>Teleostei</taxon>
        <taxon>Neoteleostei</taxon>
        <taxon>Acanthomorphata</taxon>
        <taxon>Eupercaria</taxon>
        <taxon>Tetraodontiformes</taxon>
        <taxon>Tetradontoidea</taxon>
        <taxon>Tetraodontidae</taxon>
        <taxon>Tetraodon</taxon>
    </lineage>
</organism>
<sequence>MIGSPDLLAFTGAEGFGEEEEEELLPEELSVPLLPPDNPWSSSAFARDFILVAEFSEQVGPKPVLTVPDDPGVVGSFDLNHFSVRLMSVDYQASGPTSSPPGSGPRLNFSEDSRVILGDSAEDAFAYVHHMTLYDLEARGMVRPFCLAYVCSDQMKLMENFPELSARFSQASDSLKTGNRQAFSNELQRKLHELEFTRLTLLQESKPQSLENGVSAAAGTAEELEAVEHLISNHRELLRQVTSYPNRKLKQPDFLPYDTTDPLTDPLLFPEPCRSLSSSASASCSAGHRLKPLPELCNAYFLSLMKEQLAEAERRLRGPSVLRSARLARALSAPLRPVNFLFELCPERRAARRTAGGGGDEERRPPPPVGPHEPGVVLLLRGGDPHQAGSGRGGGRDPRAGGRHGDGRKRHRQRHIEVLATERSYRLQQGGATSHSRGTGGGGPLLFSAETPPAATDTPDGGVRHARTYARRENSEDSIEVLSTADSIFPDDLAAITEEEAEQHLLEEEEEVPEAADPGNHRDTCEAPGPAPACARSSRGEADATRTSKRWRGSARPALQAPSGLLNAACVPGPALGWSLQAPGGQPAGSTAPEAERWPPPGAPLSQMSVDQESDRASFTTSSDPPSPLARLGRAEAAAEGGGAKLRFLRQNSFSQHAVFCLLSGRPLVVVGGEEASVRSLVEALSLFLPAPGLDGNAVMACLTSPLQVTDLLVWRLMGIHRRPSASSTSILHSLSRYSRYLALLDLDQRTLHCPSYSGSLVSRLAPPPASIHGGTYLLHLESGLSALTNQALLYTFCSELQRLNRDGDGTGPVLGDYFLLARGYGGQDDLSVMHFLSDLLRQRHAGRGPPFLRFSYRSRQLHRN</sequence>
<feature type="compositionally biased region" description="Basic and acidic residues" evidence="6">
    <location>
        <begin position="394"/>
        <end position="405"/>
    </location>
</feature>
<dbReference type="HOGENOM" id="CLU_013891_0_0_1"/>
<evidence type="ECO:0000259" key="7">
    <source>
        <dbReference type="PROSITE" id="PS51834"/>
    </source>
</evidence>
<dbReference type="STRING" id="99883.ENSTNIP00000011103"/>
<name>H3CS69_TETNG</name>
<dbReference type="Ensembl" id="ENSTNIT00000011285.1">
    <property type="protein sequence ID" value="ENSTNIP00000011103.1"/>
    <property type="gene ID" value="ENSTNIG00000008273.1"/>
</dbReference>
<feature type="domain" description="UDENN FLCN/SMCR8-type" evidence="7">
    <location>
        <begin position="40"/>
        <end position="842"/>
    </location>
</feature>
<feature type="region of interest" description="Disordered" evidence="6">
    <location>
        <begin position="351"/>
        <end position="463"/>
    </location>
</feature>
<dbReference type="GO" id="GO:0005096">
    <property type="term" value="F:GTPase activator activity"/>
    <property type="evidence" value="ECO:0007669"/>
    <property type="project" value="InterPro"/>
</dbReference>
<dbReference type="OMA" id="TEKSYMT"/>
<feature type="compositionally biased region" description="Polar residues" evidence="6">
    <location>
        <begin position="426"/>
        <end position="437"/>
    </location>
</feature>
<dbReference type="InParanoid" id="H3CS69"/>
<protein>
    <submittedName>
        <fullName evidence="8">Smith-Magenis syndrome chromosome region, candidate 8b</fullName>
    </submittedName>
</protein>
<dbReference type="GO" id="GO:0005737">
    <property type="term" value="C:cytoplasm"/>
    <property type="evidence" value="ECO:0007669"/>
    <property type="project" value="UniProtKB-SubCell"/>
</dbReference>
<dbReference type="AlphaFoldDB" id="H3CS69"/>
<evidence type="ECO:0000313" key="9">
    <source>
        <dbReference type="Proteomes" id="UP000007303"/>
    </source>
</evidence>
<keyword evidence="3" id="KW-0344">Guanine-nucleotide releasing factor</keyword>
<evidence type="ECO:0000256" key="1">
    <source>
        <dbReference type="ARBA" id="ARBA00004496"/>
    </source>
</evidence>
<dbReference type="GO" id="GO:0032045">
    <property type="term" value="C:guanyl-nucleotide exchange factor complex"/>
    <property type="evidence" value="ECO:0007669"/>
    <property type="project" value="TreeGrafter"/>
</dbReference>
<dbReference type="GeneTree" id="ENSGT00390000010052"/>
<dbReference type="PROSITE" id="PS51834">
    <property type="entry name" value="DENN_FLCN_SMCR8"/>
    <property type="match status" value="1"/>
</dbReference>
<keyword evidence="2" id="KW-0963">Cytoplasm</keyword>
<keyword evidence="4" id="KW-0072">Autophagy</keyword>
<feature type="region of interest" description="Disordered" evidence="6">
    <location>
        <begin position="503"/>
        <end position="557"/>
    </location>
</feature>
<dbReference type="InterPro" id="IPR037520">
    <property type="entry name" value="Folliculin/SMCR8_longin"/>
</dbReference>
<feature type="compositionally biased region" description="Acidic residues" evidence="6">
    <location>
        <begin position="503"/>
        <end position="514"/>
    </location>
</feature>
<evidence type="ECO:0000256" key="4">
    <source>
        <dbReference type="ARBA" id="ARBA00023006"/>
    </source>
</evidence>
<accession>H3CS69</accession>
<comment type="subcellular location">
    <subcellularLocation>
        <location evidence="1">Cytoplasm</location>
    </subcellularLocation>
</comment>
<comment type="similarity">
    <text evidence="5">Belongs to the SMCR8 family.</text>
</comment>
<dbReference type="Proteomes" id="UP000007303">
    <property type="component" value="Unassembled WGS sequence"/>
</dbReference>
<evidence type="ECO:0000313" key="8">
    <source>
        <dbReference type="Ensembl" id="ENSTNIP00000011103.1"/>
    </source>
</evidence>
<evidence type="ECO:0000256" key="3">
    <source>
        <dbReference type="ARBA" id="ARBA00022658"/>
    </source>
</evidence>
<dbReference type="GO" id="GO:0005085">
    <property type="term" value="F:guanyl-nucleotide exchange factor activity"/>
    <property type="evidence" value="ECO:0007669"/>
    <property type="project" value="UniProtKB-KW"/>
</dbReference>